<dbReference type="PANTHER" id="PTHR30461:SF23">
    <property type="entry name" value="DNA RECOMBINASE-RELATED"/>
    <property type="match status" value="1"/>
</dbReference>
<gene>
    <name evidence="3" type="ORF">SAMN06295960_4162</name>
</gene>
<dbReference type="CDD" id="cd00338">
    <property type="entry name" value="Ser_Recombinase"/>
    <property type="match status" value="1"/>
</dbReference>
<dbReference type="PROSITE" id="PS51736">
    <property type="entry name" value="RECOMBINASES_3"/>
    <property type="match status" value="1"/>
</dbReference>
<evidence type="ECO:0000259" key="1">
    <source>
        <dbReference type="PROSITE" id="PS51736"/>
    </source>
</evidence>
<dbReference type="EMBL" id="FXAZ01000007">
    <property type="protein sequence ID" value="SMG56582.1"/>
    <property type="molecule type" value="Genomic_DNA"/>
</dbReference>
<dbReference type="GO" id="GO:0003677">
    <property type="term" value="F:DNA binding"/>
    <property type="evidence" value="ECO:0007669"/>
    <property type="project" value="InterPro"/>
</dbReference>
<dbReference type="InterPro" id="IPR011109">
    <property type="entry name" value="DNA_bind_recombinase_dom"/>
</dbReference>
<dbReference type="PANTHER" id="PTHR30461">
    <property type="entry name" value="DNA-INVERTASE FROM LAMBDOID PROPHAGE"/>
    <property type="match status" value="1"/>
</dbReference>
<evidence type="ECO:0000313" key="4">
    <source>
        <dbReference type="Proteomes" id="UP000193834"/>
    </source>
</evidence>
<dbReference type="Pfam" id="PF00239">
    <property type="entry name" value="Resolvase"/>
    <property type="match status" value="1"/>
</dbReference>
<dbReference type="Pfam" id="PF07508">
    <property type="entry name" value="Recombinase"/>
    <property type="match status" value="1"/>
</dbReference>
<dbReference type="SMART" id="SM00857">
    <property type="entry name" value="Resolvase"/>
    <property type="match status" value="1"/>
</dbReference>
<evidence type="ECO:0000259" key="2">
    <source>
        <dbReference type="PROSITE" id="PS51737"/>
    </source>
</evidence>
<name>A0A1X7LTI2_9BACL</name>
<proteinExistence type="predicted"/>
<dbReference type="OrthoDB" id="9769353at2"/>
<dbReference type="InterPro" id="IPR038109">
    <property type="entry name" value="DNA_bind_recomb_sf"/>
</dbReference>
<accession>A0A1X7LTI2</accession>
<evidence type="ECO:0000313" key="3">
    <source>
        <dbReference type="EMBL" id="SMG56582.1"/>
    </source>
</evidence>
<organism evidence="3 4">
    <name type="scientific">Paenibacillus aquistagni</name>
    <dbReference type="NCBI Taxonomy" id="1852522"/>
    <lineage>
        <taxon>Bacteria</taxon>
        <taxon>Bacillati</taxon>
        <taxon>Bacillota</taxon>
        <taxon>Bacilli</taxon>
        <taxon>Bacillales</taxon>
        <taxon>Paenibacillaceae</taxon>
        <taxon>Paenibacillus</taxon>
    </lineage>
</organism>
<protein>
    <submittedName>
        <fullName evidence="3">Site-specific DNA recombinase</fullName>
    </submittedName>
</protein>
<dbReference type="SUPFAM" id="SSF53041">
    <property type="entry name" value="Resolvase-like"/>
    <property type="match status" value="1"/>
</dbReference>
<dbReference type="InterPro" id="IPR006119">
    <property type="entry name" value="Resolv_N"/>
</dbReference>
<dbReference type="InterPro" id="IPR025827">
    <property type="entry name" value="Zn_ribbon_recom_dom"/>
</dbReference>
<dbReference type="PROSITE" id="PS51737">
    <property type="entry name" value="RECOMBINASE_DNA_BIND"/>
    <property type="match status" value="1"/>
</dbReference>
<feature type="domain" description="Resolvase/invertase-type recombinase catalytic" evidence="1">
    <location>
        <begin position="9"/>
        <end position="158"/>
    </location>
</feature>
<dbReference type="STRING" id="1852522.SAMN06295960_4162"/>
<dbReference type="Gene3D" id="3.90.1750.20">
    <property type="entry name" value="Putative Large Serine Recombinase, Chain B, Domain 2"/>
    <property type="match status" value="1"/>
</dbReference>
<reference evidence="3 4" key="1">
    <citation type="submission" date="2017-04" db="EMBL/GenBank/DDBJ databases">
        <authorList>
            <person name="Afonso C.L."/>
            <person name="Miller P.J."/>
            <person name="Scott M.A."/>
            <person name="Spackman E."/>
            <person name="Goraichik I."/>
            <person name="Dimitrov K.M."/>
            <person name="Suarez D.L."/>
            <person name="Swayne D.E."/>
        </authorList>
    </citation>
    <scope>NUCLEOTIDE SEQUENCE [LARGE SCALE GENOMIC DNA]</scope>
    <source>
        <strain evidence="3 4">11</strain>
    </source>
</reference>
<feature type="domain" description="Recombinase" evidence="2">
    <location>
        <begin position="166"/>
        <end position="304"/>
    </location>
</feature>
<dbReference type="RefSeq" id="WP_085497601.1">
    <property type="nucleotide sequence ID" value="NZ_FXAZ01000007.1"/>
</dbReference>
<keyword evidence="4" id="KW-1185">Reference proteome</keyword>
<dbReference type="InterPro" id="IPR050639">
    <property type="entry name" value="SSR_resolvase"/>
</dbReference>
<dbReference type="Pfam" id="PF13408">
    <property type="entry name" value="Zn_ribbon_recom"/>
    <property type="match status" value="1"/>
</dbReference>
<dbReference type="Proteomes" id="UP000193834">
    <property type="component" value="Unassembled WGS sequence"/>
</dbReference>
<sequence>MKQAEQLIDAAVYVRVSTTKESQRDSPEHQLGICREKARLLGFRQPDELVFEDRDTGTSIVDRLAIKQLMAHAKEGDFKAVIFASLSRFSRDMMDSLMLKRMLVDSLSIRLISIDENFDSYLDNDEFKFQIFAAVNQKQSELISLSSRRGLRQSGLKGNFTGSIAPYGYRKTEINGRKSLDPDPMQQQIVREIFDLYTEHQYGEKAIVKHLNEQGIPSPKRGCWGVTTIQRILQNAVYTGENWFSKYEIVKVHQLEDLHHRKKKLVQRERTLWEQSLQEVTHPPIIDVKVFEKAQQLRLERGGGKRGGVRHKVNVFAGLITCKECSSAMVSVKSRGSNSGRSEYRYLVCSKRRRQGRAGCSNAYWLPYEPFCQEIRKQLAAMMQQLISAEELLERQRDCFDSTSSEMLEQEQLQLKISRYREALYRLKKSLLDCELDPKQYEYERERFEQELKRCEQQWEQLESAEGKDWQQSAIEEHARERLEQLLSQAVLSDASVDEEARFIKHWIERIEVNEDGQIKVYLTYRSGEAWQNA</sequence>
<dbReference type="AlphaFoldDB" id="A0A1X7LTI2"/>
<dbReference type="Gene3D" id="3.40.50.1390">
    <property type="entry name" value="Resolvase, N-terminal catalytic domain"/>
    <property type="match status" value="1"/>
</dbReference>
<dbReference type="InterPro" id="IPR036162">
    <property type="entry name" value="Resolvase-like_N_sf"/>
</dbReference>
<dbReference type="GO" id="GO:0000150">
    <property type="term" value="F:DNA strand exchange activity"/>
    <property type="evidence" value="ECO:0007669"/>
    <property type="project" value="InterPro"/>
</dbReference>